<dbReference type="Pfam" id="PF12890">
    <property type="entry name" value="DHOase"/>
    <property type="match status" value="1"/>
</dbReference>
<gene>
    <name evidence="6" type="ORF">MNBD_ACTINO02-1756</name>
</gene>
<name>A0A3B0SVN0_9ZZZZ</name>
<feature type="domain" description="Dihydroorotase catalytic" evidence="5">
    <location>
        <begin position="52"/>
        <end position="235"/>
    </location>
</feature>
<dbReference type="AlphaFoldDB" id="A0A3B0SVN0"/>
<dbReference type="InterPro" id="IPR024403">
    <property type="entry name" value="DHOase_cat"/>
</dbReference>
<evidence type="ECO:0000313" key="6">
    <source>
        <dbReference type="EMBL" id="VAW09578.1"/>
    </source>
</evidence>
<dbReference type="GO" id="GO:0006145">
    <property type="term" value="P:purine nucleobase catabolic process"/>
    <property type="evidence" value="ECO:0007669"/>
    <property type="project" value="TreeGrafter"/>
</dbReference>
<proteinExistence type="inferred from homology"/>
<evidence type="ECO:0000256" key="4">
    <source>
        <dbReference type="ARBA" id="ARBA00022975"/>
    </source>
</evidence>
<dbReference type="GO" id="GO:0006221">
    <property type="term" value="P:pyrimidine nucleotide biosynthetic process"/>
    <property type="evidence" value="ECO:0007669"/>
    <property type="project" value="UniProtKB-KW"/>
</dbReference>
<keyword evidence="4" id="KW-0665">Pyrimidine biosynthesis</keyword>
<dbReference type="SUPFAM" id="SSF51338">
    <property type="entry name" value="Composite domain of metallo-dependent hydrolases"/>
    <property type="match status" value="1"/>
</dbReference>
<dbReference type="InterPro" id="IPR002195">
    <property type="entry name" value="Dihydroorotase_CS"/>
</dbReference>
<dbReference type="InterPro" id="IPR050138">
    <property type="entry name" value="DHOase/Allantoinase_Hydrolase"/>
</dbReference>
<dbReference type="SUPFAM" id="SSF51556">
    <property type="entry name" value="Metallo-dependent hydrolases"/>
    <property type="match status" value="1"/>
</dbReference>
<dbReference type="EC" id="3.5.2.3" evidence="6"/>
<evidence type="ECO:0000256" key="3">
    <source>
        <dbReference type="ARBA" id="ARBA00022801"/>
    </source>
</evidence>
<dbReference type="GO" id="GO:0046872">
    <property type="term" value="F:metal ion binding"/>
    <property type="evidence" value="ECO:0007669"/>
    <property type="project" value="UniProtKB-KW"/>
</dbReference>
<dbReference type="InterPro" id="IPR032466">
    <property type="entry name" value="Metal_Hydrolase"/>
</dbReference>
<dbReference type="Gene3D" id="3.20.20.140">
    <property type="entry name" value="Metal-dependent hydrolases"/>
    <property type="match status" value="1"/>
</dbReference>
<evidence type="ECO:0000256" key="1">
    <source>
        <dbReference type="ARBA" id="ARBA00001947"/>
    </source>
</evidence>
<dbReference type="PANTHER" id="PTHR43668:SF2">
    <property type="entry name" value="ALLANTOINASE"/>
    <property type="match status" value="1"/>
</dbReference>
<dbReference type="Gene3D" id="2.30.40.10">
    <property type="entry name" value="Urease, subunit C, domain 1"/>
    <property type="match status" value="1"/>
</dbReference>
<evidence type="ECO:0000256" key="2">
    <source>
        <dbReference type="ARBA" id="ARBA00022723"/>
    </source>
</evidence>
<dbReference type="GO" id="GO:0005737">
    <property type="term" value="C:cytoplasm"/>
    <property type="evidence" value="ECO:0007669"/>
    <property type="project" value="TreeGrafter"/>
</dbReference>
<dbReference type="EMBL" id="UOEK01000610">
    <property type="protein sequence ID" value="VAW09578.1"/>
    <property type="molecule type" value="Genomic_DNA"/>
</dbReference>
<dbReference type="GO" id="GO:0004151">
    <property type="term" value="F:dihydroorotase activity"/>
    <property type="evidence" value="ECO:0007669"/>
    <property type="project" value="UniProtKB-EC"/>
</dbReference>
<comment type="cofactor">
    <cofactor evidence="1">
        <name>Zn(2+)</name>
        <dbReference type="ChEBI" id="CHEBI:29105"/>
    </cofactor>
</comment>
<dbReference type="InterPro" id="IPR004722">
    <property type="entry name" value="DHOase"/>
</dbReference>
<evidence type="ECO:0000259" key="5">
    <source>
        <dbReference type="Pfam" id="PF12890"/>
    </source>
</evidence>
<dbReference type="InterPro" id="IPR011059">
    <property type="entry name" value="Metal-dep_hydrolase_composite"/>
</dbReference>
<dbReference type="NCBIfam" id="TIGR00857">
    <property type="entry name" value="pyrC_multi"/>
    <property type="match status" value="1"/>
</dbReference>
<dbReference type="GO" id="GO:0004038">
    <property type="term" value="F:allantoinase activity"/>
    <property type="evidence" value="ECO:0007669"/>
    <property type="project" value="TreeGrafter"/>
</dbReference>
<protein>
    <submittedName>
        <fullName evidence="6">Dihydroorotase</fullName>
        <ecNumber evidence="6">3.5.2.3</ecNumber>
    </submittedName>
</protein>
<dbReference type="CDD" id="cd01317">
    <property type="entry name" value="DHOase_IIa"/>
    <property type="match status" value="1"/>
</dbReference>
<keyword evidence="3 6" id="KW-0378">Hydrolase</keyword>
<reference evidence="6" key="1">
    <citation type="submission" date="2018-06" db="EMBL/GenBank/DDBJ databases">
        <authorList>
            <person name="Zhirakovskaya E."/>
        </authorList>
    </citation>
    <scope>NUCLEOTIDE SEQUENCE</scope>
</reference>
<keyword evidence="2" id="KW-0479">Metal-binding</keyword>
<dbReference type="HAMAP" id="MF_00220_B">
    <property type="entry name" value="PyrC_classI_B"/>
    <property type="match status" value="1"/>
</dbReference>
<organism evidence="6">
    <name type="scientific">hydrothermal vent metagenome</name>
    <dbReference type="NCBI Taxonomy" id="652676"/>
    <lineage>
        <taxon>unclassified sequences</taxon>
        <taxon>metagenomes</taxon>
        <taxon>ecological metagenomes</taxon>
    </lineage>
</organism>
<accession>A0A3B0SVN0</accession>
<sequence length="425" mass="44668">MDSVLIVGGSVLASTGVVSADVLIVGDRIERIGEGIKDETARVIDASGSWVGPGFVDVHTHLREPGQEWKEDIATGSAAGAAGGYTALVAMPNTDPVIDSGHLARFITGRGEEAGLVQVIPAGTLTMGRRGEQLAHLDDLWAAGVRMFSDDGDTVADAGLLRRAMEYIAQLGGVVSEHAIDPGLARGGHMHEGTVSSRLGMTGIPAIAEVSIIARDLALVELTGVTYHLQHVSTRGAVELLAAAKDRGLPVTAEVTPHHLAFDHQAAAATDASYKVMPPLRESDDVVAVREALASGTIDMVATDHAPHASHEKDVPFEHAPFGVTGLEWAAAVVNSVDGLGLDQETFFDRMSISPAALLGLADQGVPLTEGAVANVVVFDPRATWSPTETLSKSRNAPYFGKDYKGRVTTTLYRGAFTYEMESGR</sequence>
<dbReference type="PROSITE" id="PS00483">
    <property type="entry name" value="DIHYDROOROTASE_2"/>
    <property type="match status" value="1"/>
</dbReference>
<dbReference type="PANTHER" id="PTHR43668">
    <property type="entry name" value="ALLANTOINASE"/>
    <property type="match status" value="1"/>
</dbReference>